<accession>A0A4U1I5N3</accession>
<name>A0A4U1I5N3_9BURK</name>
<dbReference type="OrthoDB" id="9846814at2"/>
<gene>
    <name evidence="1" type="ORF">FAZ69_12885</name>
</gene>
<evidence type="ECO:0000313" key="1">
    <source>
        <dbReference type="EMBL" id="TKC88648.1"/>
    </source>
</evidence>
<keyword evidence="2" id="KW-1185">Reference proteome</keyword>
<organism evidence="1 2">
    <name type="scientific">Trinickia terrae</name>
    <dbReference type="NCBI Taxonomy" id="2571161"/>
    <lineage>
        <taxon>Bacteria</taxon>
        <taxon>Pseudomonadati</taxon>
        <taxon>Pseudomonadota</taxon>
        <taxon>Betaproteobacteria</taxon>
        <taxon>Burkholderiales</taxon>
        <taxon>Burkholderiaceae</taxon>
        <taxon>Trinickia</taxon>
    </lineage>
</organism>
<dbReference type="EMBL" id="SWJE01000006">
    <property type="protein sequence ID" value="TKC88648.1"/>
    <property type="molecule type" value="Genomic_DNA"/>
</dbReference>
<protein>
    <submittedName>
        <fullName evidence="1">Uncharacterized protein</fullName>
    </submittedName>
</protein>
<sequence>MENAAFTSDYTLVDTAEFALGLRDMEAVADALELLASLMNDQPAIDDEHLRRVPSALHALGDYLNIRSKHLRSVGAPGETAISTYSYARASVQESPSA</sequence>
<reference evidence="1 2" key="1">
    <citation type="submission" date="2019-04" db="EMBL/GenBank/DDBJ databases">
        <title>Trinickia sp. 7GSK02, isolated from subtropical forest soil.</title>
        <authorList>
            <person name="Gao Z.-H."/>
            <person name="Qiu L.-H."/>
        </authorList>
    </citation>
    <scope>NUCLEOTIDE SEQUENCE [LARGE SCALE GENOMIC DNA]</scope>
    <source>
        <strain evidence="1 2">7GSK02</strain>
    </source>
</reference>
<dbReference type="RefSeq" id="WP_136895012.1">
    <property type="nucleotide sequence ID" value="NZ_SWJE01000006.1"/>
</dbReference>
<proteinExistence type="predicted"/>
<dbReference type="AlphaFoldDB" id="A0A4U1I5N3"/>
<evidence type="ECO:0000313" key="2">
    <source>
        <dbReference type="Proteomes" id="UP000305539"/>
    </source>
</evidence>
<dbReference type="Proteomes" id="UP000305539">
    <property type="component" value="Unassembled WGS sequence"/>
</dbReference>
<comment type="caution">
    <text evidence="1">The sequence shown here is derived from an EMBL/GenBank/DDBJ whole genome shotgun (WGS) entry which is preliminary data.</text>
</comment>